<dbReference type="OrthoDB" id="893570at2"/>
<dbReference type="Pfam" id="PF07609">
    <property type="entry name" value="DUF1572"/>
    <property type="match status" value="1"/>
</dbReference>
<dbReference type="SUPFAM" id="SSF109854">
    <property type="entry name" value="DinB/YfiT-like putative metalloenzymes"/>
    <property type="match status" value="1"/>
</dbReference>
<gene>
    <name evidence="1" type="ORF">CR164_10695</name>
</gene>
<dbReference type="Proteomes" id="UP000246278">
    <property type="component" value="Unassembled WGS sequence"/>
</dbReference>
<name>A0A317T7N1_9CHLB</name>
<organism evidence="1 2">
    <name type="scientific">Prosthecochloris marina</name>
    <dbReference type="NCBI Taxonomy" id="2017681"/>
    <lineage>
        <taxon>Bacteria</taxon>
        <taxon>Pseudomonadati</taxon>
        <taxon>Chlorobiota</taxon>
        <taxon>Chlorobiia</taxon>
        <taxon>Chlorobiales</taxon>
        <taxon>Chlorobiaceae</taxon>
        <taxon>Prosthecochloris</taxon>
    </lineage>
</organism>
<accession>A0A317T7N1</accession>
<protein>
    <recommendedName>
        <fullName evidence="3">DUF1572 domain-containing protein</fullName>
    </recommendedName>
</protein>
<dbReference type="AlphaFoldDB" id="A0A317T7N1"/>
<comment type="caution">
    <text evidence="1">The sequence shown here is derived from an EMBL/GenBank/DDBJ whole genome shotgun (WGS) entry which is preliminary data.</text>
</comment>
<dbReference type="EMBL" id="PDNZ01000007">
    <property type="protein sequence ID" value="PWW81486.1"/>
    <property type="molecule type" value="Genomic_DNA"/>
</dbReference>
<evidence type="ECO:0000313" key="2">
    <source>
        <dbReference type="Proteomes" id="UP000246278"/>
    </source>
</evidence>
<keyword evidence="2" id="KW-1185">Reference proteome</keyword>
<dbReference type="RefSeq" id="WP_110023980.1">
    <property type="nucleotide sequence ID" value="NZ_PDNZ01000007.1"/>
</dbReference>
<reference evidence="2" key="1">
    <citation type="submission" date="2017-10" db="EMBL/GenBank/DDBJ databases">
        <authorList>
            <person name="Gaisin V.A."/>
            <person name="Rysina M.S."/>
            <person name="Grouzdev D.S."/>
        </authorList>
    </citation>
    <scope>NUCLEOTIDE SEQUENCE [LARGE SCALE GENOMIC DNA]</scope>
    <source>
        <strain evidence="2">V1</strain>
    </source>
</reference>
<proteinExistence type="predicted"/>
<dbReference type="InterPro" id="IPR011466">
    <property type="entry name" value="DUF1572"/>
</dbReference>
<dbReference type="Gene3D" id="1.20.120.450">
    <property type="entry name" value="dinb family like domain"/>
    <property type="match status" value="1"/>
</dbReference>
<evidence type="ECO:0000313" key="1">
    <source>
        <dbReference type="EMBL" id="PWW81486.1"/>
    </source>
</evidence>
<sequence>MPNLFTAAISQHLEIIAKRLVTCLHAVGATELWNDFAPNLSSPGNLVLHVTGNLNQYVLKTLGNKKIYRERDKEFCDKPGTNLETLTEMLETTISECISVVNSLDIERLSQTYRVQGLQYSGYGILIHATEHLSHHTGQFIWFCKYLFNADIDLFKGRDLNVQ</sequence>
<evidence type="ECO:0008006" key="3">
    <source>
        <dbReference type="Google" id="ProtNLM"/>
    </source>
</evidence>
<dbReference type="InterPro" id="IPR034660">
    <property type="entry name" value="DinB/YfiT-like"/>
</dbReference>